<dbReference type="PANTHER" id="PTHR12151:SF1">
    <property type="entry name" value="PROTEIN SCO1 HOMOLOG 2, MITOCHONDRIAL"/>
    <property type="match status" value="1"/>
</dbReference>
<evidence type="ECO:0000256" key="1">
    <source>
        <dbReference type="ARBA" id="ARBA00010996"/>
    </source>
</evidence>
<dbReference type="InterPro" id="IPR036249">
    <property type="entry name" value="Thioredoxin-like_sf"/>
</dbReference>
<dbReference type="Pfam" id="PF02630">
    <property type="entry name" value="SCO1-SenC"/>
    <property type="match status" value="1"/>
</dbReference>
<dbReference type="GO" id="GO:0033617">
    <property type="term" value="P:mitochondrial respiratory chain complex IV assembly"/>
    <property type="evidence" value="ECO:0007669"/>
    <property type="project" value="TreeGrafter"/>
</dbReference>
<dbReference type="PANTHER" id="PTHR12151">
    <property type="entry name" value="ELECTRON TRANSPORT PROTIN SCO1/SENC FAMILY MEMBER"/>
    <property type="match status" value="1"/>
</dbReference>
<dbReference type="GO" id="GO:0005739">
    <property type="term" value="C:mitochondrion"/>
    <property type="evidence" value="ECO:0007669"/>
    <property type="project" value="GOC"/>
</dbReference>
<dbReference type="Proteomes" id="UP000554482">
    <property type="component" value="Unassembled WGS sequence"/>
</dbReference>
<dbReference type="OrthoDB" id="270009at2759"/>
<evidence type="ECO:0000256" key="2">
    <source>
        <dbReference type="SAM" id="Phobius"/>
    </source>
</evidence>
<dbReference type="Gene3D" id="3.40.30.10">
    <property type="entry name" value="Glutaredoxin"/>
    <property type="match status" value="1"/>
</dbReference>
<proteinExistence type="inferred from homology"/>
<comment type="similarity">
    <text evidence="1">Belongs to the SCO1/2 family.</text>
</comment>
<dbReference type="AlphaFoldDB" id="A0A7J6VZP2"/>
<organism evidence="3 4">
    <name type="scientific">Thalictrum thalictroides</name>
    <name type="common">Rue-anemone</name>
    <name type="synonym">Anemone thalictroides</name>
    <dbReference type="NCBI Taxonomy" id="46969"/>
    <lineage>
        <taxon>Eukaryota</taxon>
        <taxon>Viridiplantae</taxon>
        <taxon>Streptophyta</taxon>
        <taxon>Embryophyta</taxon>
        <taxon>Tracheophyta</taxon>
        <taxon>Spermatophyta</taxon>
        <taxon>Magnoliopsida</taxon>
        <taxon>Ranunculales</taxon>
        <taxon>Ranunculaceae</taxon>
        <taxon>Thalictroideae</taxon>
        <taxon>Thalictrum</taxon>
    </lineage>
</organism>
<reference evidence="3 4" key="1">
    <citation type="submission" date="2020-06" db="EMBL/GenBank/DDBJ databases">
        <title>Transcriptomic and genomic resources for Thalictrum thalictroides and T. hernandezii: Facilitating candidate gene discovery in an emerging model plant lineage.</title>
        <authorList>
            <person name="Arias T."/>
            <person name="Riano-Pachon D.M."/>
            <person name="Di Stilio V.S."/>
        </authorList>
    </citation>
    <scope>NUCLEOTIDE SEQUENCE [LARGE SCALE GENOMIC DNA]</scope>
    <source>
        <strain evidence="4">cv. WT478/WT964</strain>
        <tissue evidence="3">Leaves</tissue>
    </source>
</reference>
<evidence type="ECO:0000313" key="4">
    <source>
        <dbReference type="Proteomes" id="UP000554482"/>
    </source>
</evidence>
<protein>
    <submittedName>
        <fullName evidence="3">Sco1-like protein</fullName>
    </submittedName>
</protein>
<keyword evidence="2" id="KW-0472">Membrane</keyword>
<dbReference type="EMBL" id="JABWDY010023965">
    <property type="protein sequence ID" value="KAF5190584.1"/>
    <property type="molecule type" value="Genomic_DNA"/>
</dbReference>
<accession>A0A7J6VZP2</accession>
<dbReference type="FunFam" id="3.40.30.10:FF:000013">
    <property type="entry name" value="Blast:Protein SCO1 homolog, mitochondrial"/>
    <property type="match status" value="1"/>
</dbReference>
<dbReference type="CDD" id="cd02968">
    <property type="entry name" value="SCO"/>
    <property type="match status" value="1"/>
</dbReference>
<keyword evidence="2" id="KW-0812">Transmembrane</keyword>
<feature type="transmembrane region" description="Helical" evidence="2">
    <location>
        <begin position="58"/>
        <end position="78"/>
    </location>
</feature>
<sequence>MFEYNKTMAHLNLCAIICRLGSCRRFQLCNYSNGPKYNKEKIDHLFPRKPSDVKSRSWFSFLVPAGLLLIAGTGIAAIHKNDERRAVLKGQGTQHADKAICGPKIGGPFSLFDTEHRLVTERDLLGKWVLLYFGYTSSPDVGPDEVEKMAKVLNILDSKQKVPVVPVFVTLDPQRDSPSQLRAYLKEFDQRIIGLTGPISAIRQIAHEYRVYFKKVEEDGNDYLIDSSHKMYLLDPKMEIIRCFGVEYNAEQLSKVILTEMSKESE</sequence>
<comment type="caution">
    <text evidence="3">The sequence shown here is derived from an EMBL/GenBank/DDBJ whole genome shotgun (WGS) entry which is preliminary data.</text>
</comment>
<keyword evidence="2" id="KW-1133">Transmembrane helix</keyword>
<dbReference type="InterPro" id="IPR003782">
    <property type="entry name" value="SCO1/SenC"/>
</dbReference>
<gene>
    <name evidence="3" type="ORF">FRX31_019829</name>
</gene>
<evidence type="ECO:0000313" key="3">
    <source>
        <dbReference type="EMBL" id="KAF5190584.1"/>
    </source>
</evidence>
<keyword evidence="4" id="KW-1185">Reference proteome</keyword>
<name>A0A7J6VZP2_THATH</name>
<dbReference type="SUPFAM" id="SSF52833">
    <property type="entry name" value="Thioredoxin-like"/>
    <property type="match status" value="1"/>
</dbReference>